<organism evidence="11 12">
    <name type="scientific">Candidatus Nitrobium versatile</name>
    <dbReference type="NCBI Taxonomy" id="2884831"/>
    <lineage>
        <taxon>Bacteria</taxon>
        <taxon>Pseudomonadati</taxon>
        <taxon>Nitrospirota</taxon>
        <taxon>Nitrospiria</taxon>
        <taxon>Nitrospirales</taxon>
        <taxon>Nitrospiraceae</taxon>
        <taxon>Candidatus Nitrobium</taxon>
    </lineage>
</organism>
<dbReference type="EMBL" id="JAIOIV010000034">
    <property type="protein sequence ID" value="MBZ0155492.1"/>
    <property type="molecule type" value="Genomic_DNA"/>
</dbReference>
<dbReference type="PANTHER" id="PTHR43742">
    <property type="entry name" value="TRIMETHYLAMINE-N-OXIDE REDUCTASE"/>
    <property type="match status" value="1"/>
</dbReference>
<protein>
    <submittedName>
        <fullName evidence="11">Molybdopterin-dependent oxidoreductase</fullName>
    </submittedName>
</protein>
<keyword evidence="9" id="KW-0411">Iron-sulfur</keyword>
<dbReference type="GO" id="GO:0043546">
    <property type="term" value="F:molybdopterin cofactor binding"/>
    <property type="evidence" value="ECO:0007669"/>
    <property type="project" value="InterPro"/>
</dbReference>
<dbReference type="AlphaFoldDB" id="A0A953M184"/>
<dbReference type="InterPro" id="IPR006963">
    <property type="entry name" value="Mopterin_OxRdtase_4Fe-4S_dom"/>
</dbReference>
<dbReference type="PANTHER" id="PTHR43742:SF9">
    <property type="entry name" value="TETRATHIONATE REDUCTASE SUBUNIT A"/>
    <property type="match status" value="1"/>
</dbReference>
<dbReference type="Pfam" id="PF01568">
    <property type="entry name" value="Molydop_binding"/>
    <property type="match status" value="1"/>
</dbReference>
<evidence type="ECO:0000256" key="7">
    <source>
        <dbReference type="ARBA" id="ARBA00023002"/>
    </source>
</evidence>
<keyword evidence="8" id="KW-0408">Iron</keyword>
<comment type="cofactor">
    <cofactor evidence="1">
        <name>Mo-bis(molybdopterin guanine dinucleotide)</name>
        <dbReference type="ChEBI" id="CHEBI:60539"/>
    </cofactor>
</comment>
<feature type="domain" description="4Fe-4S Mo/W bis-MGD-type" evidence="10">
    <location>
        <begin position="2"/>
        <end position="57"/>
    </location>
</feature>
<evidence type="ECO:0000256" key="4">
    <source>
        <dbReference type="ARBA" id="ARBA00022505"/>
    </source>
</evidence>
<dbReference type="InterPro" id="IPR009010">
    <property type="entry name" value="Asp_de-COase-like_dom_sf"/>
</dbReference>
<dbReference type="InterPro" id="IPR050612">
    <property type="entry name" value="Prok_Mopterin_Oxidored"/>
</dbReference>
<keyword evidence="5" id="KW-0479">Metal-binding</keyword>
<sequence length="698" mass="78963">MKKTVYSTCEMCTGRCALMIEVEDGVVKHVWGNPHVQGGQWLCPRGAASKALLNDTERPQYPLIREGERGSGAWRKATWDEALDYIADKLKAIKETYGARSIVLSDRGGPMTEYERTFLAAIGSPNYFNHHATCSNSVHNCHMFFAGHARNTVDYDYERCKYMVMFGRNIYQSIKSWEAKAVADMQANGGKMVYIDVRWNYTAAKSDRFFIVRPGTDYALTLALIHYIIKENLHDAGFVSRWTVGFEELKKFVIPFTPEWAEEETGIPAREIKKIAHEAADAKPSVIFHPGWMTAWYSNDYHFRRAIYTLNALMGSYEAYGGIYLNKKPGDVGFKMKSLITNVPKPKEQRFDGVGWKFPHLSDQWGVAQMLPHAILNEDPYPIKAYIVMRHDPVASLPDPDAFRAALMKLDLLVSIDVNWSETAWVSDVILPESTFFERTDHIYVRSGSGLKPHLTLIRQAVEPRYDTKGRGEIFKLLAERMGVGEYFPYNTPEELAAWQLQGTKYKLEDFDATGVIELSPEEIWFDRKEGLKFNTPSGKIEFVSEKLEKTGIPSFLPYEKPEKPAEGTFRLVTSKTAVHTQGRTTLNNPLLNEIVNENELWINTAEAKKLGIRDGDTVEVSVEGYSGTIRAKVVDYIHPEAVFMYHGFSDSIPLRTRSRRKGEGLSDMKLQKGLLKAPAGGNCPLTECIVTVRKPGA</sequence>
<dbReference type="Gene3D" id="3.30.2070.10">
    <property type="entry name" value="Formate dehydrogenase/DMSO reductase"/>
    <property type="match status" value="1"/>
</dbReference>
<comment type="similarity">
    <text evidence="2">Belongs to the prokaryotic molybdopterin-containing oxidoreductase family.</text>
</comment>
<dbReference type="InterPro" id="IPR006656">
    <property type="entry name" value="Mopterin_OxRdtase"/>
</dbReference>
<gene>
    <name evidence="11" type="ORF">K8I29_04650</name>
</gene>
<dbReference type="Gene3D" id="2.40.40.20">
    <property type="match status" value="1"/>
</dbReference>
<dbReference type="Pfam" id="PF00384">
    <property type="entry name" value="Molybdopterin"/>
    <property type="match status" value="1"/>
</dbReference>
<dbReference type="Gene3D" id="3.40.50.740">
    <property type="match status" value="1"/>
</dbReference>
<evidence type="ECO:0000256" key="6">
    <source>
        <dbReference type="ARBA" id="ARBA00022729"/>
    </source>
</evidence>
<evidence type="ECO:0000256" key="2">
    <source>
        <dbReference type="ARBA" id="ARBA00010312"/>
    </source>
</evidence>
<dbReference type="GO" id="GO:0016491">
    <property type="term" value="F:oxidoreductase activity"/>
    <property type="evidence" value="ECO:0007669"/>
    <property type="project" value="UniProtKB-KW"/>
</dbReference>
<dbReference type="SMART" id="SM00926">
    <property type="entry name" value="Molybdop_Fe4S4"/>
    <property type="match status" value="1"/>
</dbReference>
<dbReference type="Proteomes" id="UP000705867">
    <property type="component" value="Unassembled WGS sequence"/>
</dbReference>
<name>A0A953M184_9BACT</name>
<evidence type="ECO:0000256" key="9">
    <source>
        <dbReference type="ARBA" id="ARBA00023014"/>
    </source>
</evidence>
<evidence type="ECO:0000256" key="3">
    <source>
        <dbReference type="ARBA" id="ARBA00022485"/>
    </source>
</evidence>
<reference evidence="11" key="2">
    <citation type="submission" date="2021-08" db="EMBL/GenBank/DDBJ databases">
        <authorList>
            <person name="Dalcin Martins P."/>
        </authorList>
    </citation>
    <scope>NUCLEOTIDE SEQUENCE</scope>
    <source>
        <strain evidence="11">MAG_39</strain>
    </source>
</reference>
<keyword evidence="4" id="KW-0500">Molybdenum</keyword>
<evidence type="ECO:0000256" key="5">
    <source>
        <dbReference type="ARBA" id="ARBA00022723"/>
    </source>
</evidence>
<evidence type="ECO:0000313" key="11">
    <source>
        <dbReference type="EMBL" id="MBZ0155492.1"/>
    </source>
</evidence>
<evidence type="ECO:0000256" key="1">
    <source>
        <dbReference type="ARBA" id="ARBA00001942"/>
    </source>
</evidence>
<keyword evidence="7" id="KW-0560">Oxidoreductase</keyword>
<dbReference type="SUPFAM" id="SSF53706">
    <property type="entry name" value="Formate dehydrogenase/DMSO reductase, domains 1-3"/>
    <property type="match status" value="1"/>
</dbReference>
<dbReference type="GO" id="GO:0046872">
    <property type="term" value="F:metal ion binding"/>
    <property type="evidence" value="ECO:0007669"/>
    <property type="project" value="UniProtKB-KW"/>
</dbReference>
<evidence type="ECO:0000256" key="8">
    <source>
        <dbReference type="ARBA" id="ARBA00023004"/>
    </source>
</evidence>
<dbReference type="CDD" id="cd02778">
    <property type="entry name" value="MopB_CT_Thiosulfate-R-like"/>
    <property type="match status" value="1"/>
</dbReference>
<evidence type="ECO:0000259" key="10">
    <source>
        <dbReference type="PROSITE" id="PS51669"/>
    </source>
</evidence>
<dbReference type="GO" id="GO:0051539">
    <property type="term" value="F:4 iron, 4 sulfur cluster binding"/>
    <property type="evidence" value="ECO:0007669"/>
    <property type="project" value="UniProtKB-KW"/>
</dbReference>
<dbReference type="Pfam" id="PF04879">
    <property type="entry name" value="Molybdop_Fe4S4"/>
    <property type="match status" value="1"/>
</dbReference>
<dbReference type="InterPro" id="IPR006655">
    <property type="entry name" value="Mopterin_OxRdtase_prok_CS"/>
</dbReference>
<dbReference type="PROSITE" id="PS00490">
    <property type="entry name" value="MOLYBDOPTERIN_PROK_2"/>
    <property type="match status" value="1"/>
</dbReference>
<keyword evidence="6" id="KW-0732">Signal</keyword>
<reference evidence="11" key="1">
    <citation type="journal article" date="2021" name="bioRxiv">
        <title>Unraveling nitrogen, sulfur and carbon metabolic pathways and microbial community transcriptional responses to substrate deprivation and toxicity stresses in a bioreactor mimicking anoxic brackish coastal sediment conditions.</title>
        <authorList>
            <person name="Martins P.D."/>
            <person name="Echeveste M.J."/>
            <person name="Arshad A."/>
            <person name="Kurth J."/>
            <person name="Ouboter H."/>
            <person name="Jetten M.S.M."/>
            <person name="Welte C.U."/>
        </authorList>
    </citation>
    <scope>NUCLEOTIDE SEQUENCE</scope>
    <source>
        <strain evidence="11">MAG_39</strain>
    </source>
</reference>
<accession>A0A953M184</accession>
<keyword evidence="3" id="KW-0004">4Fe-4S</keyword>
<comment type="caution">
    <text evidence="11">The sequence shown here is derived from an EMBL/GenBank/DDBJ whole genome shotgun (WGS) entry which is preliminary data.</text>
</comment>
<proteinExistence type="inferred from homology"/>
<dbReference type="PROSITE" id="PS51669">
    <property type="entry name" value="4FE4S_MOW_BIS_MGD"/>
    <property type="match status" value="1"/>
</dbReference>
<dbReference type="SUPFAM" id="SSF50692">
    <property type="entry name" value="ADC-like"/>
    <property type="match status" value="1"/>
</dbReference>
<dbReference type="InterPro" id="IPR006657">
    <property type="entry name" value="MoPterin_dinucl-bd_dom"/>
</dbReference>
<evidence type="ECO:0000313" key="12">
    <source>
        <dbReference type="Proteomes" id="UP000705867"/>
    </source>
</evidence>
<dbReference type="Gene3D" id="2.20.25.90">
    <property type="entry name" value="ADC-like domains"/>
    <property type="match status" value="1"/>
</dbReference>
<dbReference type="Gene3D" id="3.40.228.10">
    <property type="entry name" value="Dimethylsulfoxide Reductase, domain 2"/>
    <property type="match status" value="1"/>
</dbReference>